<dbReference type="PANTHER" id="PTHR34457">
    <property type="entry name" value="EMBRYO DEFECTIVE 2410"/>
    <property type="match status" value="1"/>
</dbReference>
<evidence type="ECO:0000259" key="6">
    <source>
        <dbReference type="Pfam" id="PF04357"/>
    </source>
</evidence>
<evidence type="ECO:0000256" key="4">
    <source>
        <dbReference type="ARBA" id="ARBA00023136"/>
    </source>
</evidence>
<gene>
    <name evidence="7" type="ORF">WMG39_01995</name>
</gene>
<evidence type="ECO:0000256" key="1">
    <source>
        <dbReference type="ARBA" id="ARBA00004167"/>
    </source>
</evidence>
<proteinExistence type="predicted"/>
<keyword evidence="8" id="KW-1185">Reference proteome</keyword>
<dbReference type="Pfam" id="PF04357">
    <property type="entry name" value="TamB"/>
    <property type="match status" value="1"/>
</dbReference>
<dbReference type="Proteomes" id="UP001384579">
    <property type="component" value="Unassembled WGS sequence"/>
</dbReference>
<keyword evidence="3 5" id="KW-1133">Transmembrane helix</keyword>
<protein>
    <submittedName>
        <fullName evidence="7">Translocation/assembly module TamB domain-containing protein</fullName>
    </submittedName>
</protein>
<keyword evidence="4 5" id="KW-0472">Membrane</keyword>
<evidence type="ECO:0000256" key="2">
    <source>
        <dbReference type="ARBA" id="ARBA00022692"/>
    </source>
</evidence>
<comment type="subcellular location">
    <subcellularLocation>
        <location evidence="1">Membrane</location>
        <topology evidence="1">Single-pass membrane protein</topology>
    </subcellularLocation>
</comment>
<accession>A0ABU8YGY0</accession>
<dbReference type="PANTHER" id="PTHR34457:SF3">
    <property type="entry name" value="PROTEIN TIC236, CHLOROPLASTIC"/>
    <property type="match status" value="1"/>
</dbReference>
<feature type="domain" description="Translocation and assembly module TamB C-terminal" evidence="6">
    <location>
        <begin position="1867"/>
        <end position="2273"/>
    </location>
</feature>
<dbReference type="EMBL" id="JBBLXS010000013">
    <property type="protein sequence ID" value="MEK0183613.1"/>
    <property type="molecule type" value="Genomic_DNA"/>
</dbReference>
<dbReference type="InterPro" id="IPR007452">
    <property type="entry name" value="TamB_C"/>
</dbReference>
<sequence length="2273" mass="239123">MTNSDDDKNQHAPPRTVRWWRPLLLSGTGLGIVALVGAAAAAAWWIPEKLAPVVETEVTKLVKRPVHIGSLERFSPTSLRFGRSSLPATATDPDYASTEAVEVQFSLWQLLLDRTLKLDITLVKPNAYIEQDERGVWVNIPTLDKPKSPSLFKTEIGAIRVENVGAVLAPAPARGLKTPLPISVIIKTGSAQFTQQNQRVIYELNGNFTNSDNFIIKADSLLSTAQTNIQMQGQKLPLSYLVQLLRVPDVYFDKGLANGNLTVQLRDSKVFGIAGTSDFQGVDLAIKALRQPILNSSGQLRFNGTNIIVDSLTANYGLIPLKVAGTVATGANFNLEQSKFDLVANVPPVTATNIISALEQELGQKVVLPLVAAGEVKLDAKLTGSVSQPVMVGAIASTKPAIVDRLQFKNISTNFKLERGRTAPGPTPNSLSSVPPFSSLALTLTDILVEPAVGGKIGGKGQIDIALANNNSPSGLVFDLQAENLPADAIAQIYSLPIPATVKLGSVSAKTQIFGPLNNIQARVQWQAPQGNFPASGEVRAGGNAVDLPNTVIKIGEATVNVNAAIVGRRWQALIKGDRVNLNSLQPVVPGLSLPPELASFFTGTAEAAGTLDNLSLNAIDARAKGQLNIADSIVNVNGELASGSWQAFGNTEKVALNRLIDIGLPFVTLGTSNTSNAEKINNLNNLKSKITNLKSLDGQLAGEFQARGNIDNLTAKGINVRGSGKLNIAESNLNLKGELVEGNWQGIAATERVAIGRLVDLGLPLLDVASVFNTDNQPTANLNNLKSKIANLKSIDGQLSSQFKATGSLDDLTAKGINVAGRGQLNLGSGNVNFQGELVEGNWQGIAETDRTAIRNLVDLGLPLLDVASAFNTAPQQTANLNNLKSKIGNLKSIDGQVSNQIKVSGSLEKSTAVEIAANSSGKLNIADGTVDFKAKLAAGRWQAVANLDRPILSRLEQTIRNLQLFPLTATLPTGFDGRINGQLQVAGSLDNLTAKGISARGETRILANGLGAIDTTAQLENGNWQAFLETNDIALANLQQTLKQTGLLTADLPPEIDGNLDGKVRLLGTVDNLTANGITANGEGQIRLANGGGLVNAKAQAESGNWRASINGGQIALSRFQKAFEAQRQNLQAPGLVSQAQNLPLLRGLFNGNLNLSGPIAASPIAASPIAASPIAASPGTRAGTGAPPLQDVRAGGSFRISELPFLKQPLDAIFNWDGKRVEIENATIPGLTANGIVNVELAGKGLPSISNLDLNVKLSNFNLEALPTEQLAILRPMGLKKSSENNSAQAILRPMGLKKSSENNSALGGNVDFVGRLTGTLSALSLVGDVAVRNLVVNQVAFDPLLAGTVNASSGKSVDLRLAGVNDKIEVALNPSFLPTSFLVKRGESVASGQTEGETLRVNLSDFPLAALNLSPGKDAGLGPITGTVSGQVNVPGWKMPLNPATLQASGQIAIAQPAIGYIKGDSFQAEFSYANGSATLNNGIFRQDTGQYLISGNVKAGANPEFAGKVNIQQGNLQQVLAALQYFNLGDFARGLKPPVYGRAADVQTVAVGVPEAPLIEQLQRLAEIEEILKQQQAVTASAPLPPLNQLQGTFGGEIAVAGSLQTGIQAKFNVKGDNWGWGKYVAQQFSIEGGFQDGILTILPLEIRSGKSAIGFSGQLGQKAQSGQLRVENLPVEELAKLVELPFVDVTGNLNLRANLAGTLANPQLAGELSLQDGTLNRELIKKADGSFSYSNARLNFGGSALVTQTEPIEVQGSLPFELPFATVKADSNQIDLRANLQNEGLAIINVLTPQLTWISGKGQVQIRVGGTLERPVAQGIANFENATVRAKAFPEPLTGLTGAVRFEGDRIRVEGIRGQWSQGEIVAQGVIPLSVPFAEGDVDAASPLAVNLDKLGLDLKGLYRGKVIGQVQAIGTALRPQLSGKIELYEGEVFLPSAGGATKLVSAAASPETPSAAIEVSPSVAVSPAVATPTVTSSSPSFEVRLNDLQLNLGRGIQVKSPPILSFGATGGLTVNGTLDDLRPEGTIRLTNGAVNLFTTQFRLDRGYPQTATFIPSQGLDPTLDVRLATSVQEVTRFRTPGNSVASEIADEPNLFGNVRSVRVQALVRGKASQLVDSLELRSSPNRSQIEIVALLGGSFIQTLGKGDSTLAIANLAGAGLFGNIQSVITNATGLTEFRLFPTRIGSGEGRTASAGSTNGGAGSLGVGLEIGGDITRNLSATIIRVLSANQPTEFNLRYRLSDQVLLRGSTDFQGDNRATVEYELRF</sequence>
<keyword evidence="2 5" id="KW-0812">Transmembrane</keyword>
<feature type="transmembrane region" description="Helical" evidence="5">
    <location>
        <begin position="23"/>
        <end position="46"/>
    </location>
</feature>
<name>A0ABU8YGY0_9CYAN</name>
<dbReference type="InterPro" id="IPR053022">
    <property type="entry name" value="Chloroplast_translocon_comp"/>
</dbReference>
<organism evidence="7 8">
    <name type="scientific">Microcoleus anatoxicus PTRS2</name>
    <dbReference type="NCBI Taxonomy" id="2705321"/>
    <lineage>
        <taxon>Bacteria</taxon>
        <taxon>Bacillati</taxon>
        <taxon>Cyanobacteriota</taxon>
        <taxon>Cyanophyceae</taxon>
        <taxon>Oscillatoriophycideae</taxon>
        <taxon>Oscillatoriales</taxon>
        <taxon>Microcoleaceae</taxon>
        <taxon>Microcoleus</taxon>
        <taxon>Microcoleus anatoxicus</taxon>
    </lineage>
</organism>
<evidence type="ECO:0000313" key="8">
    <source>
        <dbReference type="Proteomes" id="UP001384579"/>
    </source>
</evidence>
<dbReference type="RefSeq" id="WP_340517975.1">
    <property type="nucleotide sequence ID" value="NZ_JBBLXS010000013.1"/>
</dbReference>
<reference evidence="7 8" key="1">
    <citation type="journal article" date="2020" name="Harmful Algae">
        <title>Molecular and morphological characterization of a novel dihydroanatoxin-a producing Microcoleus species (cyanobacteria) from the Russian River, California, USA.</title>
        <authorList>
            <person name="Conklin K.Y."/>
            <person name="Stancheva R."/>
            <person name="Otten T.G."/>
            <person name="Fadness R."/>
            <person name="Boyer G.L."/>
            <person name="Read B."/>
            <person name="Zhang X."/>
            <person name="Sheath R.G."/>
        </authorList>
    </citation>
    <scope>NUCLEOTIDE SEQUENCE [LARGE SCALE GENOMIC DNA]</scope>
    <source>
        <strain evidence="7 8">PTRS2</strain>
    </source>
</reference>
<comment type="caution">
    <text evidence="7">The sequence shown here is derived from an EMBL/GenBank/DDBJ whole genome shotgun (WGS) entry which is preliminary data.</text>
</comment>
<evidence type="ECO:0000256" key="3">
    <source>
        <dbReference type="ARBA" id="ARBA00022989"/>
    </source>
</evidence>
<evidence type="ECO:0000256" key="5">
    <source>
        <dbReference type="SAM" id="Phobius"/>
    </source>
</evidence>
<evidence type="ECO:0000313" key="7">
    <source>
        <dbReference type="EMBL" id="MEK0183613.1"/>
    </source>
</evidence>